<sequence length="59" mass="6953">MKTTSQYQQYDYLYDRLKKQEQAIAQLVEIIGSLNRTVGELKEHHKNMEPQVSSSLNLR</sequence>
<gene>
    <name evidence="1" type="ORF">H0267_11760</name>
</gene>
<name>A0A931MVY0_9BACI</name>
<dbReference type="EMBL" id="JADZSC010000002">
    <property type="protein sequence ID" value="MBH0230894.1"/>
    <property type="molecule type" value="Genomic_DNA"/>
</dbReference>
<accession>A0A931MVY0</accession>
<dbReference type="Proteomes" id="UP000614490">
    <property type="component" value="Unassembled WGS sequence"/>
</dbReference>
<keyword evidence="2" id="KW-1185">Reference proteome</keyword>
<proteinExistence type="predicted"/>
<organism evidence="1 2">
    <name type="scientific">Halobacillus yeomjeoni</name>
    <dbReference type="NCBI Taxonomy" id="311194"/>
    <lineage>
        <taxon>Bacteria</taxon>
        <taxon>Bacillati</taxon>
        <taxon>Bacillota</taxon>
        <taxon>Bacilli</taxon>
        <taxon>Bacillales</taxon>
        <taxon>Bacillaceae</taxon>
        <taxon>Halobacillus</taxon>
    </lineage>
</organism>
<reference evidence="1 2" key="1">
    <citation type="journal article" date="2005" name="Int. J. Syst. Evol. Microbiol.">
        <title>Halobacillus yeomjeoni sp. nov., isolated from a marine solar saltern in Korea.</title>
        <authorList>
            <person name="Yoon J.H."/>
            <person name="Kang S.J."/>
            <person name="Lee C.H."/>
            <person name="Oh H.W."/>
            <person name="Oh T.K."/>
        </authorList>
    </citation>
    <scope>NUCLEOTIDE SEQUENCE [LARGE SCALE GENOMIC DNA]</scope>
    <source>
        <strain evidence="1 2">KCTC 3957</strain>
    </source>
</reference>
<dbReference type="RefSeq" id="WP_197317497.1">
    <property type="nucleotide sequence ID" value="NZ_JADZSC010000002.1"/>
</dbReference>
<evidence type="ECO:0000313" key="2">
    <source>
        <dbReference type="Proteomes" id="UP000614490"/>
    </source>
</evidence>
<protein>
    <submittedName>
        <fullName evidence="1">Uncharacterized protein</fullName>
    </submittedName>
</protein>
<dbReference type="AlphaFoldDB" id="A0A931MVY0"/>
<evidence type="ECO:0000313" key="1">
    <source>
        <dbReference type="EMBL" id="MBH0230894.1"/>
    </source>
</evidence>
<comment type="caution">
    <text evidence="1">The sequence shown here is derived from an EMBL/GenBank/DDBJ whole genome shotgun (WGS) entry which is preliminary data.</text>
</comment>